<organism evidence="3 4">
    <name type="scientific">Sinanodonta woodiana</name>
    <name type="common">Chinese pond mussel</name>
    <name type="synonym">Anodonta woodiana</name>
    <dbReference type="NCBI Taxonomy" id="1069815"/>
    <lineage>
        <taxon>Eukaryota</taxon>
        <taxon>Metazoa</taxon>
        <taxon>Spiralia</taxon>
        <taxon>Lophotrochozoa</taxon>
        <taxon>Mollusca</taxon>
        <taxon>Bivalvia</taxon>
        <taxon>Autobranchia</taxon>
        <taxon>Heteroconchia</taxon>
        <taxon>Palaeoheterodonta</taxon>
        <taxon>Unionida</taxon>
        <taxon>Unionoidea</taxon>
        <taxon>Unionidae</taxon>
        <taxon>Unioninae</taxon>
        <taxon>Sinanodonta</taxon>
    </lineage>
</organism>
<dbReference type="InterPro" id="IPR013783">
    <property type="entry name" value="Ig-like_fold"/>
</dbReference>
<feature type="compositionally biased region" description="Basic and acidic residues" evidence="1">
    <location>
        <begin position="103"/>
        <end position="121"/>
    </location>
</feature>
<reference evidence="3 4" key="1">
    <citation type="submission" date="2024-11" db="EMBL/GenBank/DDBJ databases">
        <title>Chromosome-level genome assembly of the freshwater bivalve Anodonta woodiana.</title>
        <authorList>
            <person name="Chen X."/>
        </authorList>
    </citation>
    <scope>NUCLEOTIDE SEQUENCE [LARGE SCALE GENOMIC DNA]</scope>
    <source>
        <strain evidence="3">MN2024</strain>
        <tissue evidence="3">Gills</tissue>
    </source>
</reference>
<feature type="transmembrane region" description="Helical" evidence="2">
    <location>
        <begin position="48"/>
        <end position="69"/>
    </location>
</feature>
<accession>A0ABD3VQP2</accession>
<feature type="compositionally biased region" description="Basic and acidic residues" evidence="1">
    <location>
        <begin position="406"/>
        <end position="416"/>
    </location>
</feature>
<proteinExistence type="predicted"/>
<feature type="transmembrane region" description="Helical" evidence="2">
    <location>
        <begin position="15"/>
        <end position="36"/>
    </location>
</feature>
<feature type="compositionally biased region" description="Polar residues" evidence="1">
    <location>
        <begin position="386"/>
        <end position="405"/>
    </location>
</feature>
<evidence type="ECO:0000313" key="3">
    <source>
        <dbReference type="EMBL" id="KAL3862858.1"/>
    </source>
</evidence>
<dbReference type="SUPFAM" id="SSF48726">
    <property type="entry name" value="Immunoglobulin"/>
    <property type="match status" value="1"/>
</dbReference>
<keyword evidence="2" id="KW-0472">Membrane</keyword>
<feature type="region of interest" description="Disordered" evidence="1">
    <location>
        <begin position="103"/>
        <end position="125"/>
    </location>
</feature>
<name>A0ABD3VQP2_SINWO</name>
<dbReference type="InterPro" id="IPR036179">
    <property type="entry name" value="Ig-like_dom_sf"/>
</dbReference>
<keyword evidence="2" id="KW-1133">Transmembrane helix</keyword>
<gene>
    <name evidence="3" type="ORF">ACJMK2_008804</name>
</gene>
<dbReference type="Gene3D" id="2.60.40.10">
    <property type="entry name" value="Immunoglobulins"/>
    <property type="match status" value="1"/>
</dbReference>
<sequence>MTMICDKYADTLGKVLGIGLCLIFISSCIIIIILIVADITTCKVELGLGLGLSSGIIMLIVYIFAVILLHCSCLDFEGKVEFGKGILCIFYFIYHKCTKDEKNPEESDDTKHENSPRKPDEVPPVETYVGTDAKFSFMVTEDYKESEVLIKNESGCVVKIVSGIMHASTNPLYKDRVALTGNMKPKMISFTLKNVTPADAGTYSAEISDAKIIIGCQKLIVKVKKSKTNNSGSSAVSREHVLVQMEMRGFKGDEEERTFSWSQCLHCNIPLYMDKWHSSLGLSNGVTVQHHWQISPTDSNPGKYPQQTTLQANIPNRQHSWQISQKTTLLANIPNRQHSRQISPTDNTPGKYTQQTTLQANIPNRQHYWQISQQTTLLANIPKQTTLQANIPNRQPSRQIYPTDNTPDKYPNRQHY</sequence>
<dbReference type="AlphaFoldDB" id="A0ABD3VQP2"/>
<evidence type="ECO:0000256" key="2">
    <source>
        <dbReference type="SAM" id="Phobius"/>
    </source>
</evidence>
<evidence type="ECO:0000256" key="1">
    <source>
        <dbReference type="SAM" id="MobiDB-lite"/>
    </source>
</evidence>
<dbReference type="EMBL" id="JBJQND010000011">
    <property type="protein sequence ID" value="KAL3862858.1"/>
    <property type="molecule type" value="Genomic_DNA"/>
</dbReference>
<protein>
    <submittedName>
        <fullName evidence="3">Uncharacterized protein</fullName>
    </submittedName>
</protein>
<feature type="region of interest" description="Disordered" evidence="1">
    <location>
        <begin position="386"/>
        <end position="416"/>
    </location>
</feature>
<keyword evidence="4" id="KW-1185">Reference proteome</keyword>
<dbReference type="PROSITE" id="PS51257">
    <property type="entry name" value="PROKAR_LIPOPROTEIN"/>
    <property type="match status" value="1"/>
</dbReference>
<comment type="caution">
    <text evidence="3">The sequence shown here is derived from an EMBL/GenBank/DDBJ whole genome shotgun (WGS) entry which is preliminary data.</text>
</comment>
<keyword evidence="2" id="KW-0812">Transmembrane</keyword>
<dbReference type="Proteomes" id="UP001634394">
    <property type="component" value="Unassembled WGS sequence"/>
</dbReference>
<evidence type="ECO:0000313" key="4">
    <source>
        <dbReference type="Proteomes" id="UP001634394"/>
    </source>
</evidence>